<protein>
    <submittedName>
        <fullName evidence="2">Uncharacterized protein</fullName>
    </submittedName>
</protein>
<evidence type="ECO:0000313" key="3">
    <source>
        <dbReference type="Proteomes" id="UP000250140"/>
    </source>
</evidence>
<dbReference type="EMBL" id="KV749874">
    <property type="protein sequence ID" value="OCL07430.1"/>
    <property type="molecule type" value="Genomic_DNA"/>
</dbReference>
<evidence type="ECO:0000256" key="1">
    <source>
        <dbReference type="SAM" id="SignalP"/>
    </source>
</evidence>
<reference evidence="2 3" key="1">
    <citation type="journal article" date="2016" name="Nat. Commun.">
        <title>Ectomycorrhizal ecology is imprinted in the genome of the dominant symbiotic fungus Cenococcum geophilum.</title>
        <authorList>
            <consortium name="DOE Joint Genome Institute"/>
            <person name="Peter M."/>
            <person name="Kohler A."/>
            <person name="Ohm R.A."/>
            <person name="Kuo A."/>
            <person name="Krutzmann J."/>
            <person name="Morin E."/>
            <person name="Arend M."/>
            <person name="Barry K.W."/>
            <person name="Binder M."/>
            <person name="Choi C."/>
            <person name="Clum A."/>
            <person name="Copeland A."/>
            <person name="Grisel N."/>
            <person name="Haridas S."/>
            <person name="Kipfer T."/>
            <person name="LaButti K."/>
            <person name="Lindquist E."/>
            <person name="Lipzen A."/>
            <person name="Maire R."/>
            <person name="Meier B."/>
            <person name="Mihaltcheva S."/>
            <person name="Molinier V."/>
            <person name="Murat C."/>
            <person name="Poggeler S."/>
            <person name="Quandt C.A."/>
            <person name="Sperisen C."/>
            <person name="Tritt A."/>
            <person name="Tisserant E."/>
            <person name="Crous P.W."/>
            <person name="Henrissat B."/>
            <person name="Nehls U."/>
            <person name="Egli S."/>
            <person name="Spatafora J.W."/>
            <person name="Grigoriev I.V."/>
            <person name="Martin F.M."/>
        </authorList>
    </citation>
    <scope>NUCLEOTIDE SEQUENCE [LARGE SCALE GENOMIC DNA]</scope>
    <source>
        <strain evidence="2 3">CBS 207.34</strain>
    </source>
</reference>
<sequence length="122" mass="13023">MKSTLIPLLLTTILTLSSALPHLNPAANAISAPDEAKAKACNYGWCGAPFCSPVCGPFEGVWRGLAARAADTEALPVPEELSEARKKKKHCNYGWCGAPFCSPLCGPHESDEELVERTAEPE</sequence>
<keyword evidence="1" id="KW-0732">Signal</keyword>
<organism evidence="2 3">
    <name type="scientific">Glonium stellatum</name>
    <dbReference type="NCBI Taxonomy" id="574774"/>
    <lineage>
        <taxon>Eukaryota</taxon>
        <taxon>Fungi</taxon>
        <taxon>Dikarya</taxon>
        <taxon>Ascomycota</taxon>
        <taxon>Pezizomycotina</taxon>
        <taxon>Dothideomycetes</taxon>
        <taxon>Pleosporomycetidae</taxon>
        <taxon>Gloniales</taxon>
        <taxon>Gloniaceae</taxon>
        <taxon>Glonium</taxon>
    </lineage>
</organism>
<dbReference type="AlphaFoldDB" id="A0A8E2JRY6"/>
<keyword evidence="3" id="KW-1185">Reference proteome</keyword>
<name>A0A8E2JRY6_9PEZI</name>
<feature type="signal peptide" evidence="1">
    <location>
        <begin position="1"/>
        <end position="19"/>
    </location>
</feature>
<accession>A0A8E2JRY6</accession>
<gene>
    <name evidence="2" type="ORF">AOQ84DRAFT_354967</name>
</gene>
<evidence type="ECO:0000313" key="2">
    <source>
        <dbReference type="EMBL" id="OCL07430.1"/>
    </source>
</evidence>
<feature type="chain" id="PRO_5034498001" evidence="1">
    <location>
        <begin position="20"/>
        <end position="122"/>
    </location>
</feature>
<proteinExistence type="predicted"/>
<dbReference type="Proteomes" id="UP000250140">
    <property type="component" value="Unassembled WGS sequence"/>
</dbReference>